<evidence type="ECO:0000313" key="1">
    <source>
        <dbReference type="EMBL" id="ABC80372.1"/>
    </source>
</evidence>
<dbReference type="EMBL" id="CP000251">
    <property type="protein sequence ID" value="ABC80372.1"/>
    <property type="molecule type" value="Genomic_DNA"/>
</dbReference>
<proteinExistence type="predicted"/>
<name>Q2INJ2_ANADE</name>
<protein>
    <submittedName>
        <fullName evidence="1">Putative NAD-specific glutamate dehydrogenase</fullName>
    </submittedName>
</protein>
<dbReference type="KEGG" id="ade:Adeh_0596"/>
<dbReference type="Pfam" id="PF10712">
    <property type="entry name" value="NAD-GH"/>
    <property type="match status" value="1"/>
</dbReference>
<dbReference type="InterPro" id="IPR019651">
    <property type="entry name" value="Glutamate_DH_NAD-spec"/>
</dbReference>
<evidence type="ECO:0000313" key="2">
    <source>
        <dbReference type="Proteomes" id="UP000001935"/>
    </source>
</evidence>
<organism evidence="1 2">
    <name type="scientific">Anaeromyxobacter dehalogenans (strain 2CP-C)</name>
    <dbReference type="NCBI Taxonomy" id="290397"/>
    <lineage>
        <taxon>Bacteria</taxon>
        <taxon>Pseudomonadati</taxon>
        <taxon>Myxococcota</taxon>
        <taxon>Myxococcia</taxon>
        <taxon>Myxococcales</taxon>
        <taxon>Cystobacterineae</taxon>
        <taxon>Anaeromyxobacteraceae</taxon>
        <taxon>Anaeromyxobacter</taxon>
    </lineage>
</organism>
<dbReference type="AlphaFoldDB" id="Q2INJ2"/>
<dbReference type="Proteomes" id="UP000001935">
    <property type="component" value="Chromosome"/>
</dbReference>
<gene>
    <name evidence="1" type="ordered locus">Adeh_0596</name>
</gene>
<sequence length="655" mass="70636">MGTSAVLRAVILVLALRAGGGRGVAELVHAVAGHGLRHVLVHAALRERLGGRVHRLDPGLHRQVVGALHGGAQAAHPLLDGGPLVGPEQLAVHRERGLERGEDPVALHPPLAQEALGHVLLGVLDALHQHVLDLFLGEAVGGLHLDALLDAGGDLARRDLQDAVRVHGVGDLHPRDAGRHGRDALQREAGQRAAVAGQLALALHHVDHHAGLAVGVGGELLRGRGRDGGVAQDDLLDHPAHHLDAERERDDVEQQHVLAAAPVERVGLDGGAERHHGVRVEVGERLLAEQRLHVPAHQRRPRGPAHQHHPVHLLDAGVAQRRPARDRGALHHRLDERLQLGAGQARPQAVALRQLHLGLDRLPVGERLADLLGGGHGPAQHRRRGVRVRRGEPALEQRARHQPVEVVAAEVRVTDGGQHLEDALLQPQDGHVERAAAQVVHREHALRALVEAVRHRRRGRLVQQPQHVEPGEPARVLGGLALRVVEVRRHGDHAAARRAAQRLAGRAPQHPQDLRRDLDRRDRALAAAHPQADHRAGLVELVDAAVLRPDVARAAAHEALHRQDRVHRPLGGAALGGPADLHAAFGRVEHRRREQRLALVHREDAGAVPLVHVGDERVGRAEVDPDRAGHGFLLLRIGYDATAALARSASAMMWS</sequence>
<reference evidence="1 2" key="1">
    <citation type="submission" date="2006-01" db="EMBL/GenBank/DDBJ databases">
        <title>Complete sequence of Anaeromyxobacter dehalogenans 2CP-C.</title>
        <authorList>
            <consortium name="US DOE Joint Genome Institute"/>
            <person name="Copeland A."/>
            <person name="Lucas S."/>
            <person name="Lapidus A."/>
            <person name="Barry K."/>
            <person name="Detter J.C."/>
            <person name="Glavina T."/>
            <person name="Hammon N."/>
            <person name="Israni S."/>
            <person name="Pitluck S."/>
            <person name="Brettin T."/>
            <person name="Bruce D."/>
            <person name="Han C."/>
            <person name="Tapia R."/>
            <person name="Gilna P."/>
            <person name="Kiss H."/>
            <person name="Schmutz J."/>
            <person name="Larimer F."/>
            <person name="Land M."/>
            <person name="Kyrpides N."/>
            <person name="Anderson I."/>
            <person name="Sanford R.A."/>
            <person name="Ritalahti K.M."/>
            <person name="Thomas H.S."/>
            <person name="Kirby J.R."/>
            <person name="Zhulin I.B."/>
            <person name="Loeffler F.E."/>
            <person name="Richardson P."/>
        </authorList>
    </citation>
    <scope>NUCLEOTIDE SEQUENCE [LARGE SCALE GENOMIC DNA]</scope>
    <source>
        <strain evidence="1 2">2CP-C</strain>
    </source>
</reference>
<accession>Q2INJ2</accession>
<dbReference type="eggNOG" id="ENOG502Z9JM">
    <property type="taxonomic scope" value="Bacteria"/>
</dbReference>
<dbReference type="HOGENOM" id="CLU_009163_1_0_7"/>